<reference evidence="1 2" key="1">
    <citation type="submission" date="2023-04" db="EMBL/GenBank/DDBJ databases">
        <title>Genome of Basidiobolus ranarum AG-B5.</title>
        <authorList>
            <person name="Stajich J.E."/>
            <person name="Carter-House D."/>
            <person name="Gryganskyi A."/>
        </authorList>
    </citation>
    <scope>NUCLEOTIDE SEQUENCE [LARGE SCALE GENOMIC DNA]</scope>
    <source>
        <strain evidence="1 2">AG-B5</strain>
    </source>
</reference>
<protein>
    <submittedName>
        <fullName evidence="1">Uncharacterized protein</fullName>
    </submittedName>
</protein>
<organism evidence="1 2">
    <name type="scientific">Basidiobolus ranarum</name>
    <dbReference type="NCBI Taxonomy" id="34480"/>
    <lineage>
        <taxon>Eukaryota</taxon>
        <taxon>Fungi</taxon>
        <taxon>Fungi incertae sedis</taxon>
        <taxon>Zoopagomycota</taxon>
        <taxon>Entomophthoromycotina</taxon>
        <taxon>Basidiobolomycetes</taxon>
        <taxon>Basidiobolales</taxon>
        <taxon>Basidiobolaceae</taxon>
        <taxon>Basidiobolus</taxon>
    </lineage>
</organism>
<dbReference type="EMBL" id="JASJQH010000094">
    <property type="protein sequence ID" value="KAK9767185.1"/>
    <property type="molecule type" value="Genomic_DNA"/>
</dbReference>
<dbReference type="Proteomes" id="UP001479436">
    <property type="component" value="Unassembled WGS sequence"/>
</dbReference>
<keyword evidence="2" id="KW-1185">Reference proteome</keyword>
<comment type="caution">
    <text evidence="1">The sequence shown here is derived from an EMBL/GenBank/DDBJ whole genome shotgun (WGS) entry which is preliminary data.</text>
</comment>
<evidence type="ECO:0000313" key="1">
    <source>
        <dbReference type="EMBL" id="KAK9767185.1"/>
    </source>
</evidence>
<proteinExistence type="predicted"/>
<sequence>MNTVATNLQHDSSVKNSESLTDYFTHKVQFSSGPNTSIPDLMDETLSNLSDKADSVVSLSSEPDVIVPDTEKLTILDKEAFHIPLASITEEQVESIDDNNPLFYWDVSPVPNTPAFYKEIRQINIEDMPAYTPYTATPGTALGNNSQSDYFTAKVLAEENEVPTKLQGLRDKWRGSIKNQLGHMFRSEKLKQEGQYLMALGHQKLQFAKSQDTNE</sequence>
<name>A0ABR2X0D9_9FUNG</name>
<gene>
    <name evidence="1" type="ORF">K7432_003184</name>
</gene>
<evidence type="ECO:0000313" key="2">
    <source>
        <dbReference type="Proteomes" id="UP001479436"/>
    </source>
</evidence>
<accession>A0ABR2X0D9</accession>